<comment type="subcellular location">
    <subcellularLocation>
        <location evidence="1">Membrane</location>
        <topology evidence="1">Single-pass type I membrane protein</topology>
    </subcellularLocation>
</comment>
<evidence type="ECO:0000259" key="14">
    <source>
        <dbReference type="PROSITE" id="PS50056"/>
    </source>
</evidence>
<feature type="region of interest" description="Disordered" evidence="11">
    <location>
        <begin position="1760"/>
        <end position="1783"/>
    </location>
</feature>
<dbReference type="SMART" id="SM00404">
    <property type="entry name" value="PTPc_motif"/>
    <property type="match status" value="1"/>
</dbReference>
<feature type="domain" description="Fibronectin type-III" evidence="15">
    <location>
        <begin position="1180"/>
        <end position="1279"/>
    </location>
</feature>
<dbReference type="InterPro" id="IPR050713">
    <property type="entry name" value="RTP_Phos/Ushers"/>
</dbReference>
<evidence type="ECO:0000313" key="17">
    <source>
        <dbReference type="RefSeq" id="XP_013774488.1"/>
    </source>
</evidence>
<evidence type="ECO:0000256" key="5">
    <source>
        <dbReference type="ARBA" id="ARBA00022737"/>
    </source>
</evidence>
<dbReference type="PROSITE" id="PS50055">
    <property type="entry name" value="TYR_PHOSPHATASE_PTP"/>
    <property type="match status" value="1"/>
</dbReference>
<keyword evidence="3 12" id="KW-0812">Transmembrane</keyword>
<dbReference type="PROSITE" id="PS50056">
    <property type="entry name" value="TYR_PHOSPHATASE_2"/>
    <property type="match status" value="1"/>
</dbReference>
<evidence type="ECO:0000256" key="7">
    <source>
        <dbReference type="ARBA" id="ARBA00022912"/>
    </source>
</evidence>
<reference evidence="17" key="1">
    <citation type="submission" date="2025-08" db="UniProtKB">
        <authorList>
            <consortium name="RefSeq"/>
        </authorList>
    </citation>
    <scope>IDENTIFICATION</scope>
    <source>
        <tissue evidence="17">Muscle</tissue>
    </source>
</reference>
<evidence type="ECO:0000256" key="10">
    <source>
        <dbReference type="ARBA" id="ARBA00023180"/>
    </source>
</evidence>
<dbReference type="Gene3D" id="3.90.190.10">
    <property type="entry name" value="Protein tyrosine phosphatase superfamily"/>
    <property type="match status" value="1"/>
</dbReference>
<evidence type="ECO:0000256" key="1">
    <source>
        <dbReference type="ARBA" id="ARBA00004479"/>
    </source>
</evidence>
<dbReference type="PANTHER" id="PTHR46957:SF3">
    <property type="entry name" value="CYTOKINE RECEPTOR"/>
    <property type="match status" value="1"/>
</dbReference>
<dbReference type="SMART" id="SM00060">
    <property type="entry name" value="FN3"/>
    <property type="match status" value="11"/>
</dbReference>
<dbReference type="InterPro" id="IPR036116">
    <property type="entry name" value="FN3_sf"/>
</dbReference>
<dbReference type="InterPro" id="IPR000242">
    <property type="entry name" value="PTP_cat"/>
</dbReference>
<keyword evidence="16" id="KW-1185">Reference proteome</keyword>
<feature type="domain" description="Fibronectin type-III" evidence="15">
    <location>
        <begin position="812"/>
        <end position="901"/>
    </location>
</feature>
<protein>
    <recommendedName>
        <fullName evidence="2">protein-tyrosine-phosphatase</fullName>
        <ecNumber evidence="2">3.1.3.48</ecNumber>
    </recommendedName>
</protein>
<keyword evidence="7" id="KW-0904">Protein phosphatase</keyword>
<evidence type="ECO:0000313" key="16">
    <source>
        <dbReference type="Proteomes" id="UP000694941"/>
    </source>
</evidence>
<dbReference type="InterPro" id="IPR013783">
    <property type="entry name" value="Ig-like_fold"/>
</dbReference>
<dbReference type="InterPro" id="IPR003961">
    <property type="entry name" value="FN3_dom"/>
</dbReference>
<evidence type="ECO:0000256" key="4">
    <source>
        <dbReference type="ARBA" id="ARBA00022729"/>
    </source>
</evidence>
<dbReference type="PROSITE" id="PS00383">
    <property type="entry name" value="TYR_PHOSPHATASE_1"/>
    <property type="match status" value="1"/>
</dbReference>
<dbReference type="SUPFAM" id="SSF49265">
    <property type="entry name" value="Fibronectin type III"/>
    <property type="match status" value="7"/>
</dbReference>
<evidence type="ECO:0000259" key="15">
    <source>
        <dbReference type="PROSITE" id="PS50853"/>
    </source>
</evidence>
<dbReference type="Pfam" id="PF18861">
    <property type="entry name" value="PTP_tm"/>
    <property type="match status" value="1"/>
</dbReference>
<dbReference type="InterPro" id="IPR041201">
    <property type="entry name" value="PTPRJ_TM"/>
</dbReference>
<dbReference type="PRINTS" id="PR00700">
    <property type="entry name" value="PRTYPHPHTASE"/>
</dbReference>
<dbReference type="GeneID" id="106459414"/>
<gene>
    <name evidence="17" type="primary">LOC106459414</name>
</gene>
<organism evidence="16 17">
    <name type="scientific">Limulus polyphemus</name>
    <name type="common">Atlantic horseshoe crab</name>
    <dbReference type="NCBI Taxonomy" id="6850"/>
    <lineage>
        <taxon>Eukaryota</taxon>
        <taxon>Metazoa</taxon>
        <taxon>Ecdysozoa</taxon>
        <taxon>Arthropoda</taxon>
        <taxon>Chelicerata</taxon>
        <taxon>Merostomata</taxon>
        <taxon>Xiphosura</taxon>
        <taxon>Limulidae</taxon>
        <taxon>Limulus</taxon>
    </lineage>
</organism>
<keyword evidence="9 12" id="KW-0472">Membrane</keyword>
<dbReference type="InterPro" id="IPR016130">
    <property type="entry name" value="Tyr_Pase_AS"/>
</dbReference>
<dbReference type="Pfam" id="PF00041">
    <property type="entry name" value="fn3"/>
    <property type="match status" value="9"/>
</dbReference>
<evidence type="ECO:0000256" key="11">
    <source>
        <dbReference type="SAM" id="MobiDB-lite"/>
    </source>
</evidence>
<keyword evidence="8 12" id="KW-1133">Transmembrane helix</keyword>
<dbReference type="CDD" id="cd14548">
    <property type="entry name" value="R3-PTPc"/>
    <property type="match status" value="1"/>
</dbReference>
<evidence type="ECO:0000256" key="9">
    <source>
        <dbReference type="ARBA" id="ARBA00023136"/>
    </source>
</evidence>
<feature type="transmembrane region" description="Helical" evidence="12">
    <location>
        <begin position="1418"/>
        <end position="1440"/>
    </location>
</feature>
<keyword evidence="5" id="KW-0677">Repeat</keyword>
<dbReference type="SUPFAM" id="SSF52799">
    <property type="entry name" value="(Phosphotyrosine protein) phosphatases II"/>
    <property type="match status" value="1"/>
</dbReference>
<dbReference type="Gene3D" id="2.60.40.10">
    <property type="entry name" value="Immunoglobulins"/>
    <property type="match status" value="10"/>
</dbReference>
<dbReference type="RefSeq" id="XP_013774488.1">
    <property type="nucleotide sequence ID" value="XM_013919034.2"/>
</dbReference>
<evidence type="ECO:0000259" key="13">
    <source>
        <dbReference type="PROSITE" id="PS50055"/>
    </source>
</evidence>
<keyword evidence="4" id="KW-0732">Signal</keyword>
<dbReference type="InterPro" id="IPR029021">
    <property type="entry name" value="Prot-tyrosine_phosphatase-like"/>
</dbReference>
<feature type="compositionally biased region" description="Acidic residues" evidence="11">
    <location>
        <begin position="1771"/>
        <end position="1783"/>
    </location>
</feature>
<dbReference type="Proteomes" id="UP000694941">
    <property type="component" value="Unplaced"/>
</dbReference>
<evidence type="ECO:0000256" key="12">
    <source>
        <dbReference type="SAM" id="Phobius"/>
    </source>
</evidence>
<dbReference type="PANTHER" id="PTHR46957">
    <property type="entry name" value="CYTOKINE RECEPTOR"/>
    <property type="match status" value="1"/>
</dbReference>
<dbReference type="SMART" id="SM00194">
    <property type="entry name" value="PTPc"/>
    <property type="match status" value="1"/>
</dbReference>
<evidence type="ECO:0000256" key="3">
    <source>
        <dbReference type="ARBA" id="ARBA00022692"/>
    </source>
</evidence>
<feature type="domain" description="Tyrosine-protein phosphatase" evidence="13">
    <location>
        <begin position="1495"/>
        <end position="1750"/>
    </location>
</feature>
<proteinExistence type="predicted"/>
<evidence type="ECO:0000256" key="8">
    <source>
        <dbReference type="ARBA" id="ARBA00022989"/>
    </source>
</evidence>
<dbReference type="InterPro" id="IPR003595">
    <property type="entry name" value="Tyr_Pase_cat"/>
</dbReference>
<evidence type="ECO:0000256" key="6">
    <source>
        <dbReference type="ARBA" id="ARBA00022801"/>
    </source>
</evidence>
<feature type="domain" description="Fibronectin type-III" evidence="15">
    <location>
        <begin position="722"/>
        <end position="810"/>
    </location>
</feature>
<accession>A0ABM1B488</accession>
<feature type="domain" description="Fibronectin type-III" evidence="15">
    <location>
        <begin position="448"/>
        <end position="543"/>
    </location>
</feature>
<feature type="domain" description="Fibronectin type-III" evidence="15">
    <location>
        <begin position="354"/>
        <end position="447"/>
    </location>
</feature>
<keyword evidence="10" id="KW-0325">Glycoprotein</keyword>
<dbReference type="InterPro" id="IPR000387">
    <property type="entry name" value="Tyr_Pase_dom"/>
</dbReference>
<name>A0ABM1B488_LIMPO</name>
<feature type="domain" description="Fibronectin type-III" evidence="15">
    <location>
        <begin position="1086"/>
        <end position="1179"/>
    </location>
</feature>
<feature type="domain" description="Tyrosine specific protein phosphatases" evidence="14">
    <location>
        <begin position="1667"/>
        <end position="1741"/>
    </location>
</feature>
<dbReference type="EC" id="3.1.3.48" evidence="2"/>
<sequence length="1783" mass="205008">MAVKLRYHRHLVVELRYHRLLVVELRHGRHLVVELRYRRHLVVELRYRRHLVVELRHGRHLVVELRYRRHLVVELRYGRHLVVELRYRRHLVVELQYHRHLVVELRYHRHLVVELRYGRHLVIELWHGRHLVIKLRYHRHLVVELRGGKHLVVELRHGRHLVMELRYRRHLVVELRHGRHLDVELRYRRHLMVVELRYRRLLVVELRYGRHLVIELWHVRHLVVELQYHRHLIVELRHGRHLVVELQYHRQLVVELLGGKAPGCRSTLCIAVEIELAFPWEVEEFQDGLFQLNYLPPRGYPATNFTFVAEEAAGGIVISDAQPGTEYTFYLYYTNSSFVSWLLWSSIITTEPDPPTSLSVKPFSGKIVDLTWAPPADGGYSGYQMTIIPLSEQDTTRIRNIQLDKDPTPFRLRDLTPGGTYEIQLYSVFKNRESSIFVATNFTTKPSTPGRFIVWFRNETTLLVLWQPPYPSGIFDQYRVSIKPDDAVQAVLYVDKEGEPPGPAQAAFNGLVPGRAYNISVQTVSESEISAPTEAEYRTVPLPPTNVTFDSKTLTPYSIDVLWSPPKSLSEFDRYQISMGLRTAIRHVVKKEEERMASFDNGLEPGKTYEIDVKTVSGTVASWPIMTNVTTRPLPVVGLSTMLGKPGEIVIEWEVNNNSTQDSFLLKYQELEAFNSDGSVEVIQEMRYRVTNLLSGRNYSISVVAVSKGVHSEVSLVYQATMPASPVIELLEPLSAGFNVSWKSDVTSRQDSYIVVYSRNDTGHKEEETTSNHWLVLSNLYPGATYNIKVYALSYGLKSEPHSYFQTVYPKPPEKLQIVKANNSTMILTWKAPSNSLVDHYTVRYRPVDSSFWREIGIVNTTSCEIRNLVAGEHYIIRVTSVSNRVESKAVREMEQSVYPNAIKHVRHILDSHNVTFEWIAPQGRVDYYIIVYNAVQNPSAQHSRQIPANETQGETVNVIVENLKPGELYSVNFYAVSNNLRSEGIGIQTRTMPVIDSVINIVTDEHETQTLGIKYTPTPVRNVVFDRYRFQLSDSIVPAQEKLYNDTNRLVIFDNLVPGRLYNITIWTVSGGVYSVPIYRQARLYPESIQEITTSSIYDTSINLIWEVPVGDKDAYEVQYLDDKGMLQQNITFLEEIKYTHLRPHHNYTFVVTVISGYGTSTARRSLPLSRTFQTQESIPGKVHLFKSIDVRPSSITLQWSLPANDQNGVLTGFKVSYYSKGSTDIRYHTFSPTENFGTIHHLLPGKNYKFEIQALTQIGPGNKVSYEKTMPIWAPPSPPNSVFPTIISHTSTTIRVKFRKNFFSNAHGPITAYTLIVAEDTSSEINSWELPSWADVQTYSSWPPYQVSEPYQPFNNSFVEDFTIGSVDCSGVAGYCNGPLKAGATYQVKLRGYTTPEKFADTIYSHPIQTDPDNTALIAGILVPLSLLIVTAVILIVLRKRQLGPFLRKNNAISGKEDALSIPESEIITSRPIKLRDFAEHYRLMSADSDFRFSEEFELLKHVGRDKPCTAADLPVNRPKNRFTNILPYDHSRVKLLPTDDEEGSDYINANYIPGYNSPREFIVSQGPLHSTRDDFWRMVWEQNSRAIVMLTRCIEKGREKCNHYWPFDTQPVYYGDIQVTILNESQYPDWTASEFRVSRGDQSRIVRHLHFTTWPDFGVPDPPQTLVKFVRAFRERVVPDNRPVLVHCSAGVGRSGTFIALDNILQHIQKHDYVDIFGLVYEMRKERVWMVQNEQQYICIHQCLLCVLEGKEDMIDPPNRPAAHDNQGFEDDEGIAESGM</sequence>
<dbReference type="PROSITE" id="PS50853">
    <property type="entry name" value="FN3"/>
    <property type="match status" value="6"/>
</dbReference>
<dbReference type="CDD" id="cd00063">
    <property type="entry name" value="FN3"/>
    <property type="match status" value="9"/>
</dbReference>
<keyword evidence="6" id="KW-0378">Hydrolase</keyword>
<dbReference type="Pfam" id="PF00102">
    <property type="entry name" value="Y_phosphatase"/>
    <property type="match status" value="1"/>
</dbReference>
<evidence type="ECO:0000256" key="2">
    <source>
        <dbReference type="ARBA" id="ARBA00013064"/>
    </source>
</evidence>